<dbReference type="Proteomes" id="UP000075502">
    <property type="component" value="Unassembled WGS sequence"/>
</dbReference>
<dbReference type="GO" id="GO:0006420">
    <property type="term" value="P:arginyl-tRNA aminoacylation"/>
    <property type="evidence" value="ECO:0007669"/>
    <property type="project" value="UniProtKB-UniRule"/>
</dbReference>
<organism evidence="15 16">
    <name type="scientific">Sorangium cellulosum</name>
    <name type="common">Polyangium cellulosum</name>
    <dbReference type="NCBI Taxonomy" id="56"/>
    <lineage>
        <taxon>Bacteria</taxon>
        <taxon>Pseudomonadati</taxon>
        <taxon>Myxococcota</taxon>
        <taxon>Polyangia</taxon>
        <taxon>Polyangiales</taxon>
        <taxon>Polyangiaceae</taxon>
        <taxon>Sorangium</taxon>
    </lineage>
</organism>
<dbReference type="SMART" id="SM01016">
    <property type="entry name" value="Arg_tRNA_synt_N"/>
    <property type="match status" value="1"/>
</dbReference>
<evidence type="ECO:0000256" key="12">
    <source>
        <dbReference type="RuleBase" id="RU363038"/>
    </source>
</evidence>
<dbReference type="InterPro" id="IPR005148">
    <property type="entry name" value="Arg-tRNA-synth_N"/>
</dbReference>
<evidence type="ECO:0000256" key="11">
    <source>
        <dbReference type="HAMAP-Rule" id="MF_00123"/>
    </source>
</evidence>
<dbReference type="Gene3D" id="3.30.1360.70">
    <property type="entry name" value="Arginyl tRNA synthetase N-terminal domain"/>
    <property type="match status" value="1"/>
</dbReference>
<feature type="domain" description="DALR anticodon binding" evidence="13">
    <location>
        <begin position="462"/>
        <end position="577"/>
    </location>
</feature>
<dbReference type="GO" id="GO:0005524">
    <property type="term" value="F:ATP binding"/>
    <property type="evidence" value="ECO:0007669"/>
    <property type="project" value="UniProtKB-UniRule"/>
</dbReference>
<dbReference type="Gene3D" id="3.40.50.620">
    <property type="entry name" value="HUPs"/>
    <property type="match status" value="1"/>
</dbReference>
<dbReference type="InterPro" id="IPR035684">
    <property type="entry name" value="ArgRS_core"/>
</dbReference>
<comment type="similarity">
    <text evidence="2 11 12">Belongs to the class-I aminoacyl-tRNA synthetase family.</text>
</comment>
<dbReference type="PRINTS" id="PR01038">
    <property type="entry name" value="TRNASYNTHARG"/>
</dbReference>
<evidence type="ECO:0000256" key="10">
    <source>
        <dbReference type="ARBA" id="ARBA00049339"/>
    </source>
</evidence>
<dbReference type="GO" id="GO:0004814">
    <property type="term" value="F:arginine-tRNA ligase activity"/>
    <property type="evidence" value="ECO:0007669"/>
    <property type="project" value="UniProtKB-UniRule"/>
</dbReference>
<evidence type="ECO:0000259" key="14">
    <source>
        <dbReference type="SMART" id="SM01016"/>
    </source>
</evidence>
<dbReference type="CDD" id="cd00671">
    <property type="entry name" value="ArgRS_core"/>
    <property type="match status" value="1"/>
</dbReference>
<dbReference type="FunFam" id="1.10.730.10:FF:000008">
    <property type="entry name" value="Arginine--tRNA ligase"/>
    <property type="match status" value="1"/>
</dbReference>
<evidence type="ECO:0000256" key="3">
    <source>
        <dbReference type="ARBA" id="ARBA00011245"/>
    </source>
</evidence>
<comment type="subcellular location">
    <subcellularLocation>
        <location evidence="1 11">Cytoplasm</location>
    </subcellularLocation>
</comment>
<evidence type="ECO:0000256" key="6">
    <source>
        <dbReference type="ARBA" id="ARBA00022741"/>
    </source>
</evidence>
<dbReference type="Pfam" id="PF03485">
    <property type="entry name" value="Arg_tRNA_synt_N"/>
    <property type="match status" value="1"/>
</dbReference>
<comment type="caution">
    <text evidence="15">The sequence shown here is derived from an EMBL/GenBank/DDBJ whole genome shotgun (WGS) entry which is preliminary data.</text>
</comment>
<dbReference type="PANTHER" id="PTHR11956:SF5">
    <property type="entry name" value="ARGININE--TRNA LIGASE, CYTOPLASMIC"/>
    <property type="match status" value="1"/>
</dbReference>
<evidence type="ECO:0000256" key="1">
    <source>
        <dbReference type="ARBA" id="ARBA00004496"/>
    </source>
</evidence>
<evidence type="ECO:0000256" key="4">
    <source>
        <dbReference type="ARBA" id="ARBA00022490"/>
    </source>
</evidence>
<dbReference type="Pfam" id="PF00750">
    <property type="entry name" value="tRNA-synt_1d"/>
    <property type="match status" value="1"/>
</dbReference>
<dbReference type="InterPro" id="IPR008909">
    <property type="entry name" value="DALR_anticod-bd"/>
</dbReference>
<evidence type="ECO:0000313" key="15">
    <source>
        <dbReference type="EMBL" id="KYG09736.1"/>
    </source>
</evidence>
<sequence length="577" mass="62491">MADPVHALSRAFQEAITAAFGAEHAGADPSLRRSSHADYQANAAMALGKRLGRPPREVAAAIVGALQLGGICRKVEIAGPGFVNLTLEDAYLTRELADTASSGRLGIAPAAQPETVIVDYSGPNAAKEMHVGHLRSTIIGDALARVLEALGHRVIRQNHLGDWGTPFGMLIEHMLDLGEAAASQELSVGDLDAFYRQARAKFDGDTAFAERSRRRVVRLQGGDEQTLGLWRQLVRESTRYFESVYRRLGVTLTEADFAGESFYNPMLLDVLAELGQKGLARESEGALCVFPAGFTGKGGEPLPLIVRKQDGGYGYATTDLAAIRHRLTTVGAQRLIYVVGAPQSQHFAMVFATAREAGWLRPPARAEHVAFGSVLGADKKMFKTRSGDTVKLSDLLDEAVERATKVVREKNPELDAEAAGAVARAVGVGAVKYADLSSDRIKDYVFDWDRMLAFEGNTAPYLMYAHARIRSIFRKAGVESPRGVGITVGEPAERALALELLRFGAVLEDVAATLEPHRLCGYLFELAGSFTTFYERCPVLRAESEEVRRSRLALCDLTAEVLAKGLGLLGIEAPERM</sequence>
<evidence type="ECO:0000313" key="16">
    <source>
        <dbReference type="Proteomes" id="UP000075502"/>
    </source>
</evidence>
<keyword evidence="9 11" id="KW-0030">Aminoacyl-tRNA synthetase</keyword>
<dbReference type="InterPro" id="IPR001278">
    <property type="entry name" value="Arg-tRNA-ligase"/>
</dbReference>
<keyword evidence="6 11" id="KW-0547">Nucleotide-binding</keyword>
<dbReference type="HAMAP" id="MF_00123">
    <property type="entry name" value="Arg_tRNA_synth"/>
    <property type="match status" value="1"/>
</dbReference>
<dbReference type="AlphaFoldDB" id="A0A150TYQ1"/>
<dbReference type="CDD" id="cd07956">
    <property type="entry name" value="Anticodon_Ia_Arg"/>
    <property type="match status" value="1"/>
</dbReference>
<evidence type="ECO:0000256" key="8">
    <source>
        <dbReference type="ARBA" id="ARBA00022917"/>
    </source>
</evidence>
<dbReference type="InterPro" id="IPR001412">
    <property type="entry name" value="aa-tRNA-synth_I_CS"/>
</dbReference>
<dbReference type="InterPro" id="IPR036695">
    <property type="entry name" value="Arg-tRNA-synth_N_sf"/>
</dbReference>
<proteinExistence type="inferred from homology"/>
<dbReference type="Pfam" id="PF05746">
    <property type="entry name" value="DALR_1"/>
    <property type="match status" value="1"/>
</dbReference>
<comment type="catalytic activity">
    <reaction evidence="10 11">
        <text>tRNA(Arg) + L-arginine + ATP = L-arginyl-tRNA(Arg) + AMP + diphosphate</text>
        <dbReference type="Rhea" id="RHEA:20301"/>
        <dbReference type="Rhea" id="RHEA-COMP:9658"/>
        <dbReference type="Rhea" id="RHEA-COMP:9673"/>
        <dbReference type="ChEBI" id="CHEBI:30616"/>
        <dbReference type="ChEBI" id="CHEBI:32682"/>
        <dbReference type="ChEBI" id="CHEBI:33019"/>
        <dbReference type="ChEBI" id="CHEBI:78442"/>
        <dbReference type="ChEBI" id="CHEBI:78513"/>
        <dbReference type="ChEBI" id="CHEBI:456215"/>
        <dbReference type="EC" id="6.1.1.19"/>
    </reaction>
</comment>
<evidence type="ECO:0000259" key="13">
    <source>
        <dbReference type="SMART" id="SM00836"/>
    </source>
</evidence>
<dbReference type="SMART" id="SM00836">
    <property type="entry name" value="DALR_1"/>
    <property type="match status" value="1"/>
</dbReference>
<dbReference type="EMBL" id="JEME01000580">
    <property type="protein sequence ID" value="KYG09736.1"/>
    <property type="molecule type" value="Genomic_DNA"/>
</dbReference>
<evidence type="ECO:0000256" key="7">
    <source>
        <dbReference type="ARBA" id="ARBA00022840"/>
    </source>
</evidence>
<evidence type="ECO:0000256" key="2">
    <source>
        <dbReference type="ARBA" id="ARBA00005594"/>
    </source>
</evidence>
<dbReference type="SUPFAM" id="SSF52374">
    <property type="entry name" value="Nucleotidylyl transferase"/>
    <property type="match status" value="1"/>
</dbReference>
<dbReference type="InterPro" id="IPR009080">
    <property type="entry name" value="tRNAsynth_Ia_anticodon-bd"/>
</dbReference>
<keyword evidence="5 11" id="KW-0436">Ligase</keyword>
<protein>
    <recommendedName>
        <fullName evidence="11">Arginine--tRNA ligase</fullName>
        <ecNumber evidence="11">6.1.1.19</ecNumber>
    </recommendedName>
    <alternativeName>
        <fullName evidence="11">Arginyl-tRNA synthetase</fullName>
        <shortName evidence="11">ArgRS</shortName>
    </alternativeName>
</protein>
<dbReference type="Gene3D" id="1.10.730.10">
    <property type="entry name" value="Isoleucyl-tRNA Synthetase, Domain 1"/>
    <property type="match status" value="1"/>
</dbReference>
<gene>
    <name evidence="11" type="primary">argS</name>
    <name evidence="15" type="ORF">BE21_16205</name>
</gene>
<accession>A0A150TYQ1</accession>
<comment type="subunit">
    <text evidence="3 11">Monomer.</text>
</comment>
<evidence type="ECO:0000256" key="5">
    <source>
        <dbReference type="ARBA" id="ARBA00022598"/>
    </source>
</evidence>
<dbReference type="PANTHER" id="PTHR11956">
    <property type="entry name" value="ARGINYL-TRNA SYNTHETASE"/>
    <property type="match status" value="1"/>
</dbReference>
<comment type="caution">
    <text evidence="11">Lacks conserved residue(s) required for the propagation of feature annotation.</text>
</comment>
<dbReference type="GO" id="GO:0005737">
    <property type="term" value="C:cytoplasm"/>
    <property type="evidence" value="ECO:0007669"/>
    <property type="project" value="UniProtKB-SubCell"/>
</dbReference>
<dbReference type="EC" id="6.1.1.19" evidence="11"/>
<feature type="domain" description="Arginyl tRNA synthetase N-terminal" evidence="14">
    <location>
        <begin position="6"/>
        <end position="87"/>
    </location>
</feature>
<dbReference type="SUPFAM" id="SSF47323">
    <property type="entry name" value="Anticodon-binding domain of a subclass of class I aminoacyl-tRNA synthetases"/>
    <property type="match status" value="1"/>
</dbReference>
<evidence type="ECO:0000256" key="9">
    <source>
        <dbReference type="ARBA" id="ARBA00023146"/>
    </source>
</evidence>
<dbReference type="FunFam" id="3.40.50.620:FF:000030">
    <property type="entry name" value="Arginine--tRNA ligase"/>
    <property type="match status" value="1"/>
</dbReference>
<dbReference type="SUPFAM" id="SSF55190">
    <property type="entry name" value="Arginyl-tRNA synthetase (ArgRS), N-terminal 'additional' domain"/>
    <property type="match status" value="1"/>
</dbReference>
<keyword evidence="7 11" id="KW-0067">ATP-binding</keyword>
<keyword evidence="4 11" id="KW-0963">Cytoplasm</keyword>
<name>A0A150TYQ1_SORCE</name>
<dbReference type="PROSITE" id="PS00178">
    <property type="entry name" value="AA_TRNA_LIGASE_I"/>
    <property type="match status" value="1"/>
</dbReference>
<dbReference type="InterPro" id="IPR014729">
    <property type="entry name" value="Rossmann-like_a/b/a_fold"/>
</dbReference>
<keyword evidence="8 11" id="KW-0648">Protein biosynthesis</keyword>
<reference evidence="15 16" key="1">
    <citation type="submission" date="2014-02" db="EMBL/GenBank/DDBJ databases">
        <title>The small core and large imbalanced accessory genome model reveals a collaborative survival strategy of Sorangium cellulosum strains in nature.</title>
        <authorList>
            <person name="Han K."/>
            <person name="Peng R."/>
            <person name="Blom J."/>
            <person name="Li Y.-Z."/>
        </authorList>
    </citation>
    <scope>NUCLEOTIDE SEQUENCE [LARGE SCALE GENOMIC DNA]</scope>
    <source>
        <strain evidence="15 16">So0007-03</strain>
    </source>
</reference>
<dbReference type="NCBIfam" id="TIGR00456">
    <property type="entry name" value="argS"/>
    <property type="match status" value="1"/>
</dbReference>